<dbReference type="PANTHER" id="PTHR48420:SF1">
    <property type="entry name" value="NON-HAEM DIOXYGENASE N-TERMINAL DOMAIN-CONTAINING PROTEIN"/>
    <property type="match status" value="1"/>
</dbReference>
<accession>A0A7S2LRR1</accession>
<sequence>MSRQVVVVEYEDLRADKDLTSQLLDAWGEDGVGIIAIRGVPGWVEKYGRALRQAHPLAHLPQESLAELEDERSLFNSGWSFGKEKLGDKPDTAKGSFYFNPLTDEPGSEEDREKFPWAMPRNRWPSKLPEVEQACKDLGTAMHEAVSHLARLVDRSMGERVAGYRAELGQLVRDTEKCKGRLLYYFPPKPAASEDAKHTSDATDSSVQEDGWIGWHNDSGFFTALTPDIYVDDASGEVIENPDPEGAGLWVVTRDGSAAHVSIPRDCMCVQVGECTQVVTGGLLVATPHCVRGCRPALTRGRQVARISCPCFIDTHPVFPLNLPPGASRDDVLARGLSSKVPPLGDRWTHDGQTFGEFLGASFRRYYEWAVEGGGVKGGA</sequence>
<organism evidence="1">
    <name type="scientific">Zooxanthella nutricula</name>
    <dbReference type="NCBI Taxonomy" id="1333877"/>
    <lineage>
        <taxon>Eukaryota</taxon>
        <taxon>Sar</taxon>
        <taxon>Alveolata</taxon>
        <taxon>Dinophyceae</taxon>
        <taxon>Peridiniales</taxon>
        <taxon>Peridiniales incertae sedis</taxon>
        <taxon>Zooxanthella</taxon>
    </lineage>
</organism>
<dbReference type="EMBL" id="HBGW01066381">
    <property type="protein sequence ID" value="CAD9614414.1"/>
    <property type="molecule type" value="Transcribed_RNA"/>
</dbReference>
<dbReference type="SUPFAM" id="SSF51197">
    <property type="entry name" value="Clavaminate synthase-like"/>
    <property type="match status" value="1"/>
</dbReference>
<evidence type="ECO:0008006" key="2">
    <source>
        <dbReference type="Google" id="ProtNLM"/>
    </source>
</evidence>
<reference evidence="1" key="1">
    <citation type="submission" date="2021-01" db="EMBL/GenBank/DDBJ databases">
        <authorList>
            <person name="Corre E."/>
            <person name="Pelletier E."/>
            <person name="Niang G."/>
            <person name="Scheremetjew M."/>
            <person name="Finn R."/>
            <person name="Kale V."/>
            <person name="Holt S."/>
            <person name="Cochrane G."/>
            <person name="Meng A."/>
            <person name="Brown T."/>
            <person name="Cohen L."/>
        </authorList>
    </citation>
    <scope>NUCLEOTIDE SEQUENCE</scope>
    <source>
        <strain evidence="1">RCC3387</strain>
    </source>
</reference>
<dbReference type="AlphaFoldDB" id="A0A7S2LRR1"/>
<dbReference type="Gene3D" id="2.60.120.330">
    <property type="entry name" value="B-lactam Antibiotic, Isopenicillin N Synthase, Chain"/>
    <property type="match status" value="1"/>
</dbReference>
<dbReference type="InterPro" id="IPR027443">
    <property type="entry name" value="IPNS-like_sf"/>
</dbReference>
<proteinExistence type="predicted"/>
<protein>
    <recommendedName>
        <fullName evidence="2">Isopenicillin N synthase-like Fe(2+) 2OG dioxygenase domain-containing protein</fullName>
    </recommendedName>
</protein>
<evidence type="ECO:0000313" key="1">
    <source>
        <dbReference type="EMBL" id="CAD9614414.1"/>
    </source>
</evidence>
<dbReference type="PANTHER" id="PTHR48420">
    <property type="entry name" value="NON-HAEM DIOXYGENASE N-TERMINAL DOMAIN-CONTAINING PROTEIN"/>
    <property type="match status" value="1"/>
</dbReference>
<name>A0A7S2LRR1_9DINO</name>
<gene>
    <name evidence="1" type="ORF">BRAN1462_LOCUS42303</name>
</gene>